<organism evidence="2 3">
    <name type="scientific">Petrolisthes manimaculis</name>
    <dbReference type="NCBI Taxonomy" id="1843537"/>
    <lineage>
        <taxon>Eukaryota</taxon>
        <taxon>Metazoa</taxon>
        <taxon>Ecdysozoa</taxon>
        <taxon>Arthropoda</taxon>
        <taxon>Crustacea</taxon>
        <taxon>Multicrustacea</taxon>
        <taxon>Malacostraca</taxon>
        <taxon>Eumalacostraca</taxon>
        <taxon>Eucarida</taxon>
        <taxon>Decapoda</taxon>
        <taxon>Pleocyemata</taxon>
        <taxon>Anomura</taxon>
        <taxon>Galatheoidea</taxon>
        <taxon>Porcellanidae</taxon>
        <taxon>Petrolisthes</taxon>
    </lineage>
</organism>
<evidence type="ECO:0000313" key="2">
    <source>
        <dbReference type="EMBL" id="KAK4301433.1"/>
    </source>
</evidence>
<sequence length="809" mass="87334">MQNPGRPIEEERPENLKAHHHAGRPGSRRLTSIGHSDSSGRSSPNEEQRRHAGRRWGPREAGSEFRVGEAVRGASPRSNMKASASLPHFSSGKDSGFEEAPVVGEDGHNTGGGRGSRSGGGFIVSGVFNDSSRMFIPAPPSPTPDYDDGEDSDGNESDILQGSQFCPASESSGDKRRVGNRDSLSDDSLHNASAGLGKSSKNSTPVRHPPTPLQNMMKEFHQGLPPVEHENGFSDDSLEDSTVAPSRSTTGQKPHRQNSMESLASMESSTASFDYMNAGQARNSAYEKSKSKASPTTPVGGSSSIQKGTSYKDRKDVNGKVKKSSSRSSENGFSPKDSGKIEDFSRQSSRESSHSSGSNSSKPPEKFEAIKHMLKEGLIEGLDEGPPQFKPPPPVKKTPNGSQEDRADSGLGSIFSTTRTDESGGSDLSNTPPSLTSPQDSSNTKKNRREKETICSRASVASEDMERNRDEGDEVEIRMKETLELDVPPPPPPRDESMHWTPRSRDLPKYPTRSLPSTPASGKNASWLHNNGSGKDDALEVTSSQYSHPVDKVTHVDDLYGQQEQGDSGSEVSSAINGSLASHYSTHDTDNPLTDREFLENLKNLEPRPRPDTLAVITEDQGSLGSRGSRSGRLLSRIADSVRSGSRTPTPSSSSAANTRATTTKLTSTSRSSTRIHGDIIREPWRSSVRESTLPSPQDYTRLPSLSPSVVPLTRDGSGRFRSIEDIAEAAASPVSHGRKKKHSTLPPNLTPADIKKENKELRRATSLMVGKKGKVKAGGQKSQPAANLTWTRRKPPPHLKHGPQARTH</sequence>
<evidence type="ECO:0000313" key="3">
    <source>
        <dbReference type="Proteomes" id="UP001292094"/>
    </source>
</evidence>
<feature type="compositionally biased region" description="Polar residues" evidence="1">
    <location>
        <begin position="781"/>
        <end position="791"/>
    </location>
</feature>
<accession>A0AAE1P4N8</accession>
<feature type="compositionally biased region" description="Polar residues" evidence="1">
    <location>
        <begin position="292"/>
        <end position="309"/>
    </location>
</feature>
<protein>
    <submittedName>
        <fullName evidence="2">Uncharacterized protein</fullName>
    </submittedName>
</protein>
<evidence type="ECO:0000256" key="1">
    <source>
        <dbReference type="SAM" id="MobiDB-lite"/>
    </source>
</evidence>
<feature type="compositionally biased region" description="Basic and acidic residues" evidence="1">
    <location>
        <begin position="493"/>
        <end position="508"/>
    </location>
</feature>
<proteinExistence type="predicted"/>
<feature type="compositionally biased region" description="Basic and acidic residues" evidence="1">
    <location>
        <begin position="363"/>
        <end position="378"/>
    </location>
</feature>
<feature type="compositionally biased region" description="Basic and acidic residues" evidence="1">
    <location>
        <begin position="310"/>
        <end position="319"/>
    </location>
</feature>
<name>A0AAE1P4N8_9EUCA</name>
<dbReference type="Proteomes" id="UP001292094">
    <property type="component" value="Unassembled WGS sequence"/>
</dbReference>
<feature type="compositionally biased region" description="Polar residues" evidence="1">
    <location>
        <begin position="243"/>
        <end position="268"/>
    </location>
</feature>
<feature type="compositionally biased region" description="Basic and acidic residues" evidence="1">
    <location>
        <begin position="754"/>
        <end position="764"/>
    </location>
</feature>
<feature type="compositionally biased region" description="Basic and acidic residues" evidence="1">
    <location>
        <begin position="57"/>
        <end position="69"/>
    </location>
</feature>
<feature type="compositionally biased region" description="Polar residues" evidence="1">
    <location>
        <begin position="562"/>
        <end position="584"/>
    </location>
</feature>
<gene>
    <name evidence="2" type="ORF">Pmani_026425</name>
</gene>
<feature type="compositionally biased region" description="Acidic residues" evidence="1">
    <location>
        <begin position="145"/>
        <end position="156"/>
    </location>
</feature>
<feature type="compositionally biased region" description="Polar residues" evidence="1">
    <location>
        <begin position="426"/>
        <end position="444"/>
    </location>
</feature>
<comment type="caution">
    <text evidence="2">The sequence shown here is derived from an EMBL/GenBank/DDBJ whole genome shotgun (WGS) entry which is preliminary data.</text>
</comment>
<feature type="compositionally biased region" description="Basic residues" evidence="1">
    <location>
        <begin position="18"/>
        <end position="27"/>
    </location>
</feature>
<feature type="region of interest" description="Disordered" evidence="1">
    <location>
        <begin position="281"/>
        <end position="541"/>
    </location>
</feature>
<feature type="compositionally biased region" description="Gly residues" evidence="1">
    <location>
        <begin position="109"/>
        <end position="123"/>
    </location>
</feature>
<feature type="compositionally biased region" description="Polar residues" evidence="1">
    <location>
        <begin position="160"/>
        <end position="171"/>
    </location>
</feature>
<feature type="compositionally biased region" description="Basic and acidic residues" evidence="1">
    <location>
        <begin position="585"/>
        <end position="611"/>
    </location>
</feature>
<dbReference type="EMBL" id="JAWZYT010002867">
    <property type="protein sequence ID" value="KAK4301433.1"/>
    <property type="molecule type" value="Genomic_DNA"/>
</dbReference>
<feature type="compositionally biased region" description="Basic and acidic residues" evidence="1">
    <location>
        <begin position="337"/>
        <end position="353"/>
    </location>
</feature>
<keyword evidence="3" id="KW-1185">Reference proteome</keyword>
<feature type="region of interest" description="Disordered" evidence="1">
    <location>
        <begin position="1"/>
        <end position="268"/>
    </location>
</feature>
<feature type="compositionally biased region" description="Basic and acidic residues" evidence="1">
    <location>
        <begin position="7"/>
        <end position="17"/>
    </location>
</feature>
<feature type="compositionally biased region" description="Polar residues" evidence="1">
    <location>
        <begin position="514"/>
        <end position="533"/>
    </location>
</feature>
<feature type="region of interest" description="Disordered" evidence="1">
    <location>
        <begin position="731"/>
        <end position="809"/>
    </location>
</feature>
<feature type="compositionally biased region" description="Low complexity" evidence="1">
    <location>
        <begin position="622"/>
        <end position="675"/>
    </location>
</feature>
<dbReference type="AlphaFoldDB" id="A0AAE1P4N8"/>
<feature type="compositionally biased region" description="Basic and acidic residues" evidence="1">
    <location>
        <begin position="464"/>
        <end position="483"/>
    </location>
</feature>
<feature type="compositionally biased region" description="Basic and acidic residues" evidence="1">
    <location>
        <begin position="172"/>
        <end position="189"/>
    </location>
</feature>
<reference evidence="2" key="1">
    <citation type="submission" date="2023-11" db="EMBL/GenBank/DDBJ databases">
        <title>Genome assemblies of two species of porcelain crab, Petrolisthes cinctipes and Petrolisthes manimaculis (Anomura: Porcellanidae).</title>
        <authorList>
            <person name="Angst P."/>
        </authorList>
    </citation>
    <scope>NUCLEOTIDE SEQUENCE</scope>
    <source>
        <strain evidence="2">PB745_02</strain>
        <tissue evidence="2">Gill</tissue>
    </source>
</reference>
<feature type="compositionally biased region" description="Basic residues" evidence="1">
    <location>
        <begin position="792"/>
        <end position="809"/>
    </location>
</feature>
<feature type="region of interest" description="Disordered" evidence="1">
    <location>
        <begin position="553"/>
        <end position="675"/>
    </location>
</feature>
<feature type="compositionally biased region" description="Low complexity" evidence="1">
    <location>
        <begin position="32"/>
        <end position="43"/>
    </location>
</feature>